<dbReference type="EMBL" id="CP039690">
    <property type="protein sequence ID" value="QCI65607.1"/>
    <property type="molecule type" value="Genomic_DNA"/>
</dbReference>
<dbReference type="GO" id="GO:0005737">
    <property type="term" value="C:cytoplasm"/>
    <property type="evidence" value="ECO:0007669"/>
    <property type="project" value="TreeGrafter"/>
</dbReference>
<evidence type="ECO:0000256" key="3">
    <source>
        <dbReference type="ARBA" id="ARBA00013014"/>
    </source>
</evidence>
<keyword evidence="15" id="KW-1185">Reference proteome</keyword>
<evidence type="ECO:0000256" key="8">
    <source>
        <dbReference type="ARBA" id="ARBA00032024"/>
    </source>
</evidence>
<name>A0A4D7BC89_9HYPH</name>
<evidence type="ECO:0000256" key="6">
    <source>
        <dbReference type="ARBA" id="ARBA00022857"/>
    </source>
</evidence>
<dbReference type="PROSITE" id="PS51257">
    <property type="entry name" value="PROKAR_LIPOPROTEIN"/>
    <property type="match status" value="1"/>
</dbReference>
<keyword evidence="5 10" id="KW-0566">Pantothenate biosynthesis</keyword>
<dbReference type="Gene3D" id="1.10.1040.10">
    <property type="entry name" value="N-(1-d-carboxylethyl)-l-norvaline Dehydrogenase, domain 2"/>
    <property type="match status" value="1"/>
</dbReference>
<dbReference type="InterPro" id="IPR050838">
    <property type="entry name" value="Ketopantoate_reductase"/>
</dbReference>
<evidence type="ECO:0000256" key="5">
    <source>
        <dbReference type="ARBA" id="ARBA00022655"/>
    </source>
</evidence>
<reference evidence="14 15" key="1">
    <citation type="submission" date="2019-04" db="EMBL/GenBank/DDBJ databases">
        <title>Phreatobacter aquaticus sp. nov.</title>
        <authorList>
            <person name="Choi A."/>
        </authorList>
    </citation>
    <scope>NUCLEOTIDE SEQUENCE [LARGE SCALE GENOMIC DNA]</scope>
    <source>
        <strain evidence="14 15">KCTC 52518</strain>
    </source>
</reference>
<accession>A0A4D7BC89</accession>
<feature type="domain" description="Ketopantoate reductase C-terminal" evidence="13">
    <location>
        <begin position="185"/>
        <end position="322"/>
    </location>
</feature>
<dbReference type="GO" id="GO:0050661">
    <property type="term" value="F:NADP binding"/>
    <property type="evidence" value="ECO:0007669"/>
    <property type="project" value="TreeGrafter"/>
</dbReference>
<evidence type="ECO:0000256" key="2">
    <source>
        <dbReference type="ARBA" id="ARBA00007870"/>
    </source>
</evidence>
<dbReference type="Pfam" id="PF02558">
    <property type="entry name" value="ApbA"/>
    <property type="match status" value="1"/>
</dbReference>
<feature type="region of interest" description="Disordered" evidence="11">
    <location>
        <begin position="322"/>
        <end position="341"/>
    </location>
</feature>
<dbReference type="InterPro" id="IPR008927">
    <property type="entry name" value="6-PGluconate_DH-like_C_sf"/>
</dbReference>
<evidence type="ECO:0000256" key="11">
    <source>
        <dbReference type="SAM" id="MobiDB-lite"/>
    </source>
</evidence>
<evidence type="ECO:0000256" key="9">
    <source>
        <dbReference type="ARBA" id="ARBA00048793"/>
    </source>
</evidence>
<dbReference type="PANTHER" id="PTHR43765:SF2">
    <property type="entry name" value="2-DEHYDROPANTOATE 2-REDUCTASE"/>
    <property type="match status" value="1"/>
</dbReference>
<dbReference type="UniPathway" id="UPA00028">
    <property type="reaction ID" value="UER00004"/>
</dbReference>
<dbReference type="InterPro" id="IPR003710">
    <property type="entry name" value="ApbA"/>
</dbReference>
<evidence type="ECO:0000256" key="10">
    <source>
        <dbReference type="RuleBase" id="RU362068"/>
    </source>
</evidence>
<feature type="domain" description="Ketopantoate reductase N-terminal" evidence="12">
    <location>
        <begin position="6"/>
        <end position="143"/>
    </location>
</feature>
<comment type="pathway">
    <text evidence="1 10">Cofactor biosynthesis; (R)-pantothenate biosynthesis; (R)-pantoate from 3-methyl-2-oxobutanoate: step 2/2.</text>
</comment>
<dbReference type="OrthoDB" id="247668at2"/>
<dbReference type="AlphaFoldDB" id="A0A4D7BC89"/>
<sequence length="341" mass="35494">MATRFVIVGAGAIGCHVGGRLAAAGEQVVFVARRRIADALEGHGLVVSDLDGFRAALEPRCFVAVDTVAEAAAGGQPSFVLLCTKGGATVTAAGEIGAAFAQGTPILSLQNGIDNGDRIRSAAPGCQALAGMVPFNVVLTTGSDGRLTAHRATSGQLYAEDHVACRSVEAAFARAGLPLKLAADMAAVQWGKLLLNLNNPVNALAGLPLREELLDAGYRRVLAALQDEALDVMRKAGIRPAKVGAAPPRLIPTILRLPTWAFSRIAASMLKIDSSARSSMWDDIHAGRTTEIDDLCGAIVRLATAHGLTAPKNAAMADLVKHPGGSRRYSGPDLLQRLHQP</sequence>
<comment type="catalytic activity">
    <reaction evidence="9 10">
        <text>(R)-pantoate + NADP(+) = 2-dehydropantoate + NADPH + H(+)</text>
        <dbReference type="Rhea" id="RHEA:16233"/>
        <dbReference type="ChEBI" id="CHEBI:11561"/>
        <dbReference type="ChEBI" id="CHEBI:15378"/>
        <dbReference type="ChEBI" id="CHEBI:15980"/>
        <dbReference type="ChEBI" id="CHEBI:57783"/>
        <dbReference type="ChEBI" id="CHEBI:58349"/>
        <dbReference type="EC" id="1.1.1.169"/>
    </reaction>
</comment>
<dbReference type="NCBIfam" id="TIGR00745">
    <property type="entry name" value="apbA_panE"/>
    <property type="match status" value="1"/>
</dbReference>
<dbReference type="PANTHER" id="PTHR43765">
    <property type="entry name" value="2-DEHYDROPANTOATE 2-REDUCTASE-RELATED"/>
    <property type="match status" value="1"/>
</dbReference>
<dbReference type="GO" id="GO:0008677">
    <property type="term" value="F:2-dehydropantoate 2-reductase activity"/>
    <property type="evidence" value="ECO:0007669"/>
    <property type="project" value="UniProtKB-EC"/>
</dbReference>
<keyword evidence="6 10" id="KW-0521">NADP</keyword>
<dbReference type="SUPFAM" id="SSF51735">
    <property type="entry name" value="NAD(P)-binding Rossmann-fold domains"/>
    <property type="match status" value="1"/>
</dbReference>
<organism evidence="14 15">
    <name type="scientific">Phreatobacter stygius</name>
    <dbReference type="NCBI Taxonomy" id="1940610"/>
    <lineage>
        <taxon>Bacteria</taxon>
        <taxon>Pseudomonadati</taxon>
        <taxon>Pseudomonadota</taxon>
        <taxon>Alphaproteobacteria</taxon>
        <taxon>Hyphomicrobiales</taxon>
        <taxon>Phreatobacteraceae</taxon>
        <taxon>Phreatobacter</taxon>
    </lineage>
</organism>
<evidence type="ECO:0000256" key="4">
    <source>
        <dbReference type="ARBA" id="ARBA00019465"/>
    </source>
</evidence>
<dbReference type="GO" id="GO:0015940">
    <property type="term" value="P:pantothenate biosynthetic process"/>
    <property type="evidence" value="ECO:0007669"/>
    <property type="project" value="UniProtKB-UniPathway"/>
</dbReference>
<keyword evidence="7 10" id="KW-0560">Oxidoreductase</keyword>
<dbReference type="NCBIfam" id="NF006083">
    <property type="entry name" value="PRK08229.1"/>
    <property type="match status" value="1"/>
</dbReference>
<dbReference type="SUPFAM" id="SSF48179">
    <property type="entry name" value="6-phosphogluconate dehydrogenase C-terminal domain-like"/>
    <property type="match status" value="1"/>
</dbReference>
<comment type="function">
    <text evidence="10">Catalyzes the NADPH-dependent reduction of ketopantoate into pantoic acid.</text>
</comment>
<dbReference type="InterPro" id="IPR013752">
    <property type="entry name" value="KPA_reductase"/>
</dbReference>
<evidence type="ECO:0000256" key="1">
    <source>
        <dbReference type="ARBA" id="ARBA00004994"/>
    </source>
</evidence>
<evidence type="ECO:0000256" key="7">
    <source>
        <dbReference type="ARBA" id="ARBA00023002"/>
    </source>
</evidence>
<dbReference type="Proteomes" id="UP000298781">
    <property type="component" value="Chromosome"/>
</dbReference>
<proteinExistence type="inferred from homology"/>
<evidence type="ECO:0000259" key="13">
    <source>
        <dbReference type="Pfam" id="PF08546"/>
    </source>
</evidence>
<evidence type="ECO:0000313" key="14">
    <source>
        <dbReference type="EMBL" id="QCI65607.1"/>
    </source>
</evidence>
<evidence type="ECO:0000259" key="12">
    <source>
        <dbReference type="Pfam" id="PF02558"/>
    </source>
</evidence>
<dbReference type="Gene3D" id="3.40.50.720">
    <property type="entry name" value="NAD(P)-binding Rossmann-like Domain"/>
    <property type="match status" value="1"/>
</dbReference>
<comment type="similarity">
    <text evidence="2 10">Belongs to the ketopantoate reductase family.</text>
</comment>
<dbReference type="Pfam" id="PF08546">
    <property type="entry name" value="ApbA_C"/>
    <property type="match status" value="1"/>
</dbReference>
<dbReference type="InterPro" id="IPR013332">
    <property type="entry name" value="KPR_N"/>
</dbReference>
<gene>
    <name evidence="14" type="ORF">E8M01_16165</name>
</gene>
<dbReference type="InterPro" id="IPR013328">
    <property type="entry name" value="6PGD_dom2"/>
</dbReference>
<protein>
    <recommendedName>
        <fullName evidence="4 10">2-dehydropantoate 2-reductase</fullName>
        <ecNumber evidence="3 10">1.1.1.169</ecNumber>
    </recommendedName>
    <alternativeName>
        <fullName evidence="8 10">Ketopantoate reductase</fullName>
    </alternativeName>
</protein>
<dbReference type="InterPro" id="IPR036291">
    <property type="entry name" value="NAD(P)-bd_dom_sf"/>
</dbReference>
<dbReference type="RefSeq" id="WP_136961053.1">
    <property type="nucleotide sequence ID" value="NZ_CP039690.1"/>
</dbReference>
<dbReference type="KEGG" id="pstg:E8M01_16165"/>
<evidence type="ECO:0000313" key="15">
    <source>
        <dbReference type="Proteomes" id="UP000298781"/>
    </source>
</evidence>
<dbReference type="EC" id="1.1.1.169" evidence="3 10"/>